<evidence type="ECO:0000256" key="9">
    <source>
        <dbReference type="RuleBase" id="RU364020"/>
    </source>
</evidence>
<evidence type="ECO:0000256" key="3">
    <source>
        <dbReference type="ARBA" id="ARBA00022679"/>
    </source>
</evidence>
<keyword evidence="9" id="KW-0735">Signal-anchor</keyword>
<dbReference type="InterPro" id="IPR005331">
    <property type="entry name" value="Sulfotransferase"/>
</dbReference>
<keyword evidence="4" id="KW-0812">Transmembrane</keyword>
<reference evidence="10" key="1">
    <citation type="submission" date="2023-01" db="EMBL/GenBank/DDBJ databases">
        <title>Genome assembly of the deep-sea coral Lophelia pertusa.</title>
        <authorList>
            <person name="Herrera S."/>
            <person name="Cordes E."/>
        </authorList>
    </citation>
    <scope>NUCLEOTIDE SEQUENCE</scope>
    <source>
        <strain evidence="10">USNM1676648</strain>
        <tissue evidence="10">Polyp</tissue>
    </source>
</reference>
<dbReference type="GO" id="GO:0000139">
    <property type="term" value="C:Golgi membrane"/>
    <property type="evidence" value="ECO:0007669"/>
    <property type="project" value="UniProtKB-SubCell"/>
</dbReference>
<sequence length="260" mass="30063">MRFFHMRLWKRTLRLVSVVTLLVFCLSLIAWVIKTDESDTEFRDEFNTKEVNTNHNLRTKLMHEYCGKTGKYMNDSQEKHLDLSKFIVLEKYKLVYCPVPKVSCTVWKNLLAKLDGANIKKNVHKEVKYKLNSLQGYSLEDQRTILKTYTKFMFVREPFERLLSSYRDVFWDGGNEALISGKATARESASIWSAVAALGLIQALTTQHLKNSQLTLFLRIETAKTSKNTGVQCTIYVTRVTSSLISLAITKHSWTTRSLF</sequence>
<evidence type="ECO:0000313" key="11">
    <source>
        <dbReference type="Proteomes" id="UP001163046"/>
    </source>
</evidence>
<comment type="caution">
    <text evidence="10">The sequence shown here is derived from an EMBL/GenBank/DDBJ whole genome shotgun (WGS) entry which is preliminary data.</text>
</comment>
<keyword evidence="7" id="KW-0472">Membrane</keyword>
<proteinExistence type="inferred from homology"/>
<evidence type="ECO:0000256" key="5">
    <source>
        <dbReference type="ARBA" id="ARBA00022989"/>
    </source>
</evidence>
<evidence type="ECO:0000256" key="1">
    <source>
        <dbReference type="ARBA" id="ARBA00004323"/>
    </source>
</evidence>
<dbReference type="Pfam" id="PF03567">
    <property type="entry name" value="Sulfotransfer_2"/>
    <property type="match status" value="1"/>
</dbReference>
<evidence type="ECO:0000256" key="2">
    <source>
        <dbReference type="ARBA" id="ARBA00006339"/>
    </source>
</evidence>
<keyword evidence="8 9" id="KW-0325">Glycoprotein</keyword>
<evidence type="ECO:0000256" key="8">
    <source>
        <dbReference type="ARBA" id="ARBA00023180"/>
    </source>
</evidence>
<keyword evidence="11" id="KW-1185">Reference proteome</keyword>
<dbReference type="PANTHER" id="PTHR12137:SF54">
    <property type="entry name" value="CARBOHYDRATE SULFOTRANSFERASE"/>
    <property type="match status" value="1"/>
</dbReference>
<dbReference type="GO" id="GO:0008146">
    <property type="term" value="F:sulfotransferase activity"/>
    <property type="evidence" value="ECO:0007669"/>
    <property type="project" value="InterPro"/>
</dbReference>
<comment type="similarity">
    <text evidence="2 9">Belongs to the sulfotransferase 2 family.</text>
</comment>
<evidence type="ECO:0000256" key="4">
    <source>
        <dbReference type="ARBA" id="ARBA00022692"/>
    </source>
</evidence>
<dbReference type="InterPro" id="IPR018011">
    <property type="entry name" value="Carb_sulfotrans_8-10"/>
</dbReference>
<dbReference type="AlphaFoldDB" id="A0A9W9Z6B0"/>
<name>A0A9W9Z6B0_9CNID</name>
<dbReference type="OrthoDB" id="2019940at2759"/>
<keyword evidence="9" id="KW-0119">Carbohydrate metabolism</keyword>
<keyword evidence="3 9" id="KW-0808">Transferase</keyword>
<comment type="subcellular location">
    <subcellularLocation>
        <location evidence="1 9">Golgi apparatus membrane</location>
        <topology evidence="1 9">Single-pass type II membrane protein</topology>
    </subcellularLocation>
</comment>
<dbReference type="PANTHER" id="PTHR12137">
    <property type="entry name" value="CARBOHYDRATE SULFOTRANSFERASE"/>
    <property type="match status" value="1"/>
</dbReference>
<evidence type="ECO:0000256" key="7">
    <source>
        <dbReference type="ARBA" id="ARBA00023136"/>
    </source>
</evidence>
<gene>
    <name evidence="10" type="primary">CHST12</name>
    <name evidence="10" type="ORF">OS493_037160</name>
</gene>
<dbReference type="GO" id="GO:0016051">
    <property type="term" value="P:carbohydrate biosynthetic process"/>
    <property type="evidence" value="ECO:0007669"/>
    <property type="project" value="InterPro"/>
</dbReference>
<dbReference type="EC" id="2.8.2.-" evidence="9"/>
<accession>A0A9W9Z6B0</accession>
<evidence type="ECO:0000256" key="6">
    <source>
        <dbReference type="ARBA" id="ARBA00023034"/>
    </source>
</evidence>
<evidence type="ECO:0000313" key="10">
    <source>
        <dbReference type="EMBL" id="KAJ7376053.1"/>
    </source>
</evidence>
<dbReference type="Proteomes" id="UP001163046">
    <property type="component" value="Unassembled WGS sequence"/>
</dbReference>
<protein>
    <recommendedName>
        <fullName evidence="9">Carbohydrate sulfotransferase</fullName>
        <ecNumber evidence="9">2.8.2.-</ecNumber>
    </recommendedName>
</protein>
<keyword evidence="6 9" id="KW-0333">Golgi apparatus</keyword>
<dbReference type="EMBL" id="MU826417">
    <property type="protein sequence ID" value="KAJ7376053.1"/>
    <property type="molecule type" value="Genomic_DNA"/>
</dbReference>
<organism evidence="10 11">
    <name type="scientific">Desmophyllum pertusum</name>
    <dbReference type="NCBI Taxonomy" id="174260"/>
    <lineage>
        <taxon>Eukaryota</taxon>
        <taxon>Metazoa</taxon>
        <taxon>Cnidaria</taxon>
        <taxon>Anthozoa</taxon>
        <taxon>Hexacorallia</taxon>
        <taxon>Scleractinia</taxon>
        <taxon>Caryophylliina</taxon>
        <taxon>Caryophylliidae</taxon>
        <taxon>Desmophyllum</taxon>
    </lineage>
</organism>
<keyword evidence="5" id="KW-1133">Transmembrane helix</keyword>